<dbReference type="InterPro" id="IPR002213">
    <property type="entry name" value="UDP_glucos_trans"/>
</dbReference>
<evidence type="ECO:0000313" key="6">
    <source>
        <dbReference type="EMBL" id="GAA2774998.1"/>
    </source>
</evidence>
<dbReference type="EMBL" id="BAAAVM010000119">
    <property type="protein sequence ID" value="GAA2774998.1"/>
    <property type="molecule type" value="Genomic_DNA"/>
</dbReference>
<accession>A0ABN3V1P8</accession>
<keyword evidence="2" id="KW-0328">Glycosyltransferase</keyword>
<keyword evidence="3" id="KW-0808">Transferase</keyword>
<dbReference type="InterPro" id="IPR010610">
    <property type="entry name" value="EryCIII-like_C"/>
</dbReference>
<dbReference type="Pfam" id="PF06722">
    <property type="entry name" value="EryCIII-like_C"/>
    <property type="match status" value="1"/>
</dbReference>
<organism evidence="6 7">
    <name type="scientific">Streptomyces rameus</name>
    <dbReference type="NCBI Taxonomy" id="68261"/>
    <lineage>
        <taxon>Bacteria</taxon>
        <taxon>Bacillati</taxon>
        <taxon>Actinomycetota</taxon>
        <taxon>Actinomycetes</taxon>
        <taxon>Kitasatosporales</taxon>
        <taxon>Streptomycetaceae</taxon>
        <taxon>Streptomyces</taxon>
    </lineage>
</organism>
<name>A0ABN3V1P8_9ACTN</name>
<gene>
    <name evidence="6" type="ORF">GCM10010521_61830</name>
</gene>
<feature type="domain" description="Erythromycin biosynthesis protein CIII-like N-terminal" evidence="5">
    <location>
        <begin position="22"/>
        <end position="227"/>
    </location>
</feature>
<comment type="caution">
    <text evidence="6">The sequence shown here is derived from an EMBL/GenBank/DDBJ whole genome shotgun (WGS) entry which is preliminary data.</text>
</comment>
<dbReference type="Proteomes" id="UP001500893">
    <property type="component" value="Unassembled WGS sequence"/>
</dbReference>
<comment type="similarity">
    <text evidence="1">Belongs to the glycosyltransferase 28 family.</text>
</comment>
<keyword evidence="7" id="KW-1185">Reference proteome</keyword>
<sequence length="401" mass="43759">MRALFITWPWNSHFYPMAPLGWALRAAGHDVMVASQPSFAPTITGAGLPALPVGPDLDIVGQLSEMYRGWRPENDRAVVENSPHRKNGIVSLYRIAESAEAMAEEATDFARQWRPDFVVFEPMAFLGPVLASALGVPSMRLLWATDSSAKIARIQDEMLGGLAQRIGADRVNLVGDLTLDPCPPRLRRVDPRVTGTSMRYIPYNGPAELPLWLRTPPSRPRILVTWGGSLFQYGWNEGILAPRVVRALADQDVEVVVAVHGEYREMFTDLPANVVHVGPVALHLLLPSCAAIVHQGGAGTTMTAVSSGTPQFVVPWWPDAIVNARQVEATGSGRHLWPVDLEDATLKEALCQFVADLPDYQNAATRLQDEHLALPTPAEVVTQIERDSAAGTGLWAARKPA</sequence>
<evidence type="ECO:0000313" key="7">
    <source>
        <dbReference type="Proteomes" id="UP001500893"/>
    </source>
</evidence>
<evidence type="ECO:0000256" key="1">
    <source>
        <dbReference type="ARBA" id="ARBA00006962"/>
    </source>
</evidence>
<protein>
    <submittedName>
        <fullName evidence="6">DUF1205 domain-containing protein</fullName>
    </submittedName>
</protein>
<dbReference type="PANTHER" id="PTHR48050:SF13">
    <property type="entry name" value="STEROL 3-BETA-GLUCOSYLTRANSFERASE UGT80A2"/>
    <property type="match status" value="1"/>
</dbReference>
<dbReference type="Pfam" id="PF21036">
    <property type="entry name" value="EryCIII-like_N"/>
    <property type="match status" value="1"/>
</dbReference>
<dbReference type="SUPFAM" id="SSF53756">
    <property type="entry name" value="UDP-Glycosyltransferase/glycogen phosphorylase"/>
    <property type="match status" value="1"/>
</dbReference>
<dbReference type="InterPro" id="IPR050426">
    <property type="entry name" value="Glycosyltransferase_28"/>
</dbReference>
<evidence type="ECO:0000259" key="5">
    <source>
        <dbReference type="Pfam" id="PF21036"/>
    </source>
</evidence>
<dbReference type="InterPro" id="IPR048284">
    <property type="entry name" value="EryCIII-like_N"/>
</dbReference>
<dbReference type="RefSeq" id="WP_345058186.1">
    <property type="nucleotide sequence ID" value="NZ_BAAAVM010000119.1"/>
</dbReference>
<evidence type="ECO:0000259" key="4">
    <source>
        <dbReference type="Pfam" id="PF06722"/>
    </source>
</evidence>
<feature type="domain" description="Erythromycin biosynthesis protein CIII-like C-terminal" evidence="4">
    <location>
        <begin position="244"/>
        <end position="385"/>
    </location>
</feature>
<evidence type="ECO:0000256" key="2">
    <source>
        <dbReference type="ARBA" id="ARBA00022676"/>
    </source>
</evidence>
<dbReference type="CDD" id="cd03784">
    <property type="entry name" value="GT1_Gtf-like"/>
    <property type="match status" value="1"/>
</dbReference>
<dbReference type="PANTHER" id="PTHR48050">
    <property type="entry name" value="STEROL 3-BETA-GLUCOSYLTRANSFERASE"/>
    <property type="match status" value="1"/>
</dbReference>
<reference evidence="6 7" key="1">
    <citation type="journal article" date="2019" name="Int. J. Syst. Evol. Microbiol.">
        <title>The Global Catalogue of Microorganisms (GCM) 10K type strain sequencing project: providing services to taxonomists for standard genome sequencing and annotation.</title>
        <authorList>
            <consortium name="The Broad Institute Genomics Platform"/>
            <consortium name="The Broad Institute Genome Sequencing Center for Infectious Disease"/>
            <person name="Wu L."/>
            <person name="Ma J."/>
        </authorList>
    </citation>
    <scope>NUCLEOTIDE SEQUENCE [LARGE SCALE GENOMIC DNA]</scope>
    <source>
        <strain evidence="6 7">JCM 11574</strain>
    </source>
</reference>
<evidence type="ECO:0000256" key="3">
    <source>
        <dbReference type="ARBA" id="ARBA00022679"/>
    </source>
</evidence>
<dbReference type="Gene3D" id="3.40.50.2000">
    <property type="entry name" value="Glycogen Phosphorylase B"/>
    <property type="match status" value="2"/>
</dbReference>
<proteinExistence type="inferred from homology"/>